<protein>
    <submittedName>
        <fullName evidence="2">4761_t:CDS:1</fullName>
    </submittedName>
</protein>
<reference evidence="2" key="1">
    <citation type="submission" date="2021-06" db="EMBL/GenBank/DDBJ databases">
        <authorList>
            <person name="Kallberg Y."/>
            <person name="Tangrot J."/>
            <person name="Rosling A."/>
        </authorList>
    </citation>
    <scope>NUCLEOTIDE SEQUENCE</scope>
    <source>
        <strain evidence="2">MT106</strain>
    </source>
</reference>
<dbReference type="Proteomes" id="UP000789831">
    <property type="component" value="Unassembled WGS sequence"/>
</dbReference>
<keyword evidence="3" id="KW-1185">Reference proteome</keyword>
<evidence type="ECO:0000256" key="1">
    <source>
        <dbReference type="SAM" id="Phobius"/>
    </source>
</evidence>
<keyword evidence="1" id="KW-0812">Transmembrane</keyword>
<accession>A0A9N8ZYK3</accession>
<dbReference type="EMBL" id="CAJVPL010000577">
    <property type="protein sequence ID" value="CAG8511520.1"/>
    <property type="molecule type" value="Genomic_DNA"/>
</dbReference>
<gene>
    <name evidence="2" type="ORF">AGERDE_LOCUS4767</name>
</gene>
<sequence>MSLELFKGRIQEFNKTTRRTSDARRLQFVFGGNKMQTPFYIFLTMVGTCMLAVAVYIAILTIFQEMQNIDIFEKLKEFNRTDNPNLVNWRVEVNLKMPVFWNILNIHEKILILEMLSSESTITLVMDSPEMVNV</sequence>
<feature type="transmembrane region" description="Helical" evidence="1">
    <location>
        <begin position="39"/>
        <end position="63"/>
    </location>
</feature>
<dbReference type="AlphaFoldDB" id="A0A9N8ZYK3"/>
<proteinExistence type="predicted"/>
<name>A0A9N8ZYK3_9GLOM</name>
<organism evidence="2 3">
    <name type="scientific">Ambispora gerdemannii</name>
    <dbReference type="NCBI Taxonomy" id="144530"/>
    <lineage>
        <taxon>Eukaryota</taxon>
        <taxon>Fungi</taxon>
        <taxon>Fungi incertae sedis</taxon>
        <taxon>Mucoromycota</taxon>
        <taxon>Glomeromycotina</taxon>
        <taxon>Glomeromycetes</taxon>
        <taxon>Archaeosporales</taxon>
        <taxon>Ambisporaceae</taxon>
        <taxon>Ambispora</taxon>
    </lineage>
</organism>
<evidence type="ECO:0000313" key="2">
    <source>
        <dbReference type="EMBL" id="CAG8511520.1"/>
    </source>
</evidence>
<comment type="caution">
    <text evidence="2">The sequence shown here is derived from an EMBL/GenBank/DDBJ whole genome shotgun (WGS) entry which is preliminary data.</text>
</comment>
<evidence type="ECO:0000313" key="3">
    <source>
        <dbReference type="Proteomes" id="UP000789831"/>
    </source>
</evidence>
<keyword evidence="1" id="KW-0472">Membrane</keyword>
<keyword evidence="1" id="KW-1133">Transmembrane helix</keyword>